<reference evidence="1" key="1">
    <citation type="submission" date="2021-09" db="EMBL/GenBank/DDBJ databases">
        <title>The genome of Mauremys mutica provides insights into the evolution of semi-aquatic lifestyle.</title>
        <authorList>
            <person name="Gong S."/>
            <person name="Gao Y."/>
        </authorList>
    </citation>
    <scope>NUCLEOTIDE SEQUENCE</scope>
    <source>
        <strain evidence="1">MM-2020</strain>
        <tissue evidence="1">Muscle</tissue>
    </source>
</reference>
<dbReference type="EMBL" id="JAHDVG010000469">
    <property type="protein sequence ID" value="KAH1181092.1"/>
    <property type="molecule type" value="Genomic_DNA"/>
</dbReference>
<keyword evidence="2" id="KW-1185">Reference proteome</keyword>
<accession>A0A9D4AYC9</accession>
<comment type="caution">
    <text evidence="1">The sequence shown here is derived from an EMBL/GenBank/DDBJ whole genome shotgun (WGS) entry which is preliminary data.</text>
</comment>
<name>A0A9D4AYC9_9SAUR</name>
<proteinExistence type="predicted"/>
<dbReference type="AlphaFoldDB" id="A0A9D4AYC9"/>
<protein>
    <submittedName>
        <fullName evidence="1">Uncharacterized protein</fullName>
    </submittedName>
</protein>
<sequence length="181" mass="20178">MEAPGFRNQHPRFQPPCPWPMLSALTEIRGKISASVQGASIGRDLQLSPFLTRQWGPPLVKSIVGKSNIVIRGLAFSNLLEKSALTGTQTNQACTVNCHQINQHMIAYYLGSHDAIRAYTPRNAAGVFLKAACQLSTQDLLLLRKQCLCQNRHRTPQGQRLEAKLQEGPETASLWEEKYKL</sequence>
<dbReference type="Proteomes" id="UP000827986">
    <property type="component" value="Unassembled WGS sequence"/>
</dbReference>
<organism evidence="1 2">
    <name type="scientific">Mauremys mutica</name>
    <name type="common">yellowpond turtle</name>
    <dbReference type="NCBI Taxonomy" id="74926"/>
    <lineage>
        <taxon>Eukaryota</taxon>
        <taxon>Metazoa</taxon>
        <taxon>Chordata</taxon>
        <taxon>Craniata</taxon>
        <taxon>Vertebrata</taxon>
        <taxon>Euteleostomi</taxon>
        <taxon>Archelosauria</taxon>
        <taxon>Testudinata</taxon>
        <taxon>Testudines</taxon>
        <taxon>Cryptodira</taxon>
        <taxon>Durocryptodira</taxon>
        <taxon>Testudinoidea</taxon>
        <taxon>Geoemydidae</taxon>
        <taxon>Geoemydinae</taxon>
        <taxon>Mauremys</taxon>
    </lineage>
</organism>
<evidence type="ECO:0000313" key="2">
    <source>
        <dbReference type="Proteomes" id="UP000827986"/>
    </source>
</evidence>
<gene>
    <name evidence="1" type="ORF">KIL84_002026</name>
</gene>
<evidence type="ECO:0000313" key="1">
    <source>
        <dbReference type="EMBL" id="KAH1181092.1"/>
    </source>
</evidence>